<dbReference type="GO" id="GO:0003697">
    <property type="term" value="F:single-stranded DNA binding"/>
    <property type="evidence" value="ECO:0007669"/>
    <property type="project" value="TreeGrafter"/>
</dbReference>
<dbReference type="GO" id="GO:0006302">
    <property type="term" value="P:double-strand break repair"/>
    <property type="evidence" value="ECO:0007669"/>
    <property type="project" value="TreeGrafter"/>
</dbReference>
<proteinExistence type="predicted"/>
<organism evidence="12 13">
    <name type="scientific">Stachybotrys chartarum (strain CBS 109288 / IBT 7711)</name>
    <name type="common">Toxic black mold</name>
    <name type="synonym">Stilbospora chartarum</name>
    <dbReference type="NCBI Taxonomy" id="1280523"/>
    <lineage>
        <taxon>Eukaryota</taxon>
        <taxon>Fungi</taxon>
        <taxon>Dikarya</taxon>
        <taxon>Ascomycota</taxon>
        <taxon>Pezizomycotina</taxon>
        <taxon>Sordariomycetes</taxon>
        <taxon>Hypocreomycetidae</taxon>
        <taxon>Hypocreales</taxon>
        <taxon>Stachybotryaceae</taxon>
        <taxon>Stachybotrys</taxon>
    </lineage>
</organism>
<evidence type="ECO:0000256" key="9">
    <source>
        <dbReference type="ARBA" id="ARBA00023204"/>
    </source>
</evidence>
<evidence type="ECO:0000256" key="10">
    <source>
        <dbReference type="ARBA" id="ARBA00023242"/>
    </source>
</evidence>
<evidence type="ECO:0000259" key="11">
    <source>
        <dbReference type="Pfam" id="PF03372"/>
    </source>
</evidence>
<keyword evidence="10" id="KW-0539">Nucleus</keyword>
<evidence type="ECO:0000256" key="5">
    <source>
        <dbReference type="ARBA" id="ARBA00022723"/>
    </source>
</evidence>
<keyword evidence="7" id="KW-0378">Hydrolase</keyword>
<sequence length="345" mass="38328">MEDLVKKAIMQATALKKAPDAVSWKPDEPWAQPLHLWSTNTNGWEPVTALARKTESTSGGIASIAVYSWNIDVMLPFGKERMDAALIHLQKLTKDQLSSAATSTAVVISFQECTPGDVATISEQQWVREMFYLSDVDHSNWASAAYGTVTLVDRRLAVSSCFRLHYSKTRMERDALFVDVVVPSKPSKTLRLCNTHLESLALEPQFRPYQMGLIAKHMHADDISASIVVGDFNAIQPADASLHSENDLKDAFLELGGDQEGDEGCTWGQQALPAQRAQFGLSRMDKVFFCGEGIRLQSFERFGADVVLDNKEQADQLLAFGFEKPWITDHLGVSVIFNIVGDYRL</sequence>
<dbReference type="PANTHER" id="PTHR15822:SF4">
    <property type="entry name" value="TYROSYL-DNA PHOSPHODIESTERASE 2"/>
    <property type="match status" value="1"/>
</dbReference>
<dbReference type="InterPro" id="IPR036691">
    <property type="entry name" value="Endo/exonu/phosph_ase_sf"/>
</dbReference>
<dbReference type="Gene3D" id="3.60.10.10">
    <property type="entry name" value="Endonuclease/exonuclease/phosphatase"/>
    <property type="match status" value="1"/>
</dbReference>
<evidence type="ECO:0000256" key="3">
    <source>
        <dbReference type="ARBA" id="ARBA00004322"/>
    </source>
</evidence>
<evidence type="ECO:0000313" key="12">
    <source>
        <dbReference type="EMBL" id="KEY74824.1"/>
    </source>
</evidence>
<keyword evidence="5" id="KW-0479">Metal-binding</keyword>
<dbReference type="InterPro" id="IPR051547">
    <property type="entry name" value="TDP2-like"/>
</dbReference>
<keyword evidence="9" id="KW-0234">DNA repair</keyword>
<dbReference type="Pfam" id="PF03372">
    <property type="entry name" value="Exo_endo_phos"/>
    <property type="match status" value="1"/>
</dbReference>
<name>A0A084BB95_STACB</name>
<dbReference type="GO" id="GO:0005737">
    <property type="term" value="C:cytoplasm"/>
    <property type="evidence" value="ECO:0007669"/>
    <property type="project" value="TreeGrafter"/>
</dbReference>
<accession>A0A084BB95</accession>
<dbReference type="Proteomes" id="UP000028045">
    <property type="component" value="Unassembled WGS sequence"/>
</dbReference>
<protein>
    <recommendedName>
        <fullName evidence="11">Endonuclease/exonuclease/phosphatase domain-containing protein</fullName>
    </recommendedName>
</protein>
<evidence type="ECO:0000256" key="1">
    <source>
        <dbReference type="ARBA" id="ARBA00001936"/>
    </source>
</evidence>
<evidence type="ECO:0000256" key="4">
    <source>
        <dbReference type="ARBA" id="ARBA00022722"/>
    </source>
</evidence>
<dbReference type="SUPFAM" id="SSF56219">
    <property type="entry name" value="DNase I-like"/>
    <property type="match status" value="1"/>
</dbReference>
<gene>
    <name evidence="12" type="ORF">S7711_06511</name>
</gene>
<dbReference type="EMBL" id="KL647473">
    <property type="protein sequence ID" value="KEY74824.1"/>
    <property type="molecule type" value="Genomic_DNA"/>
</dbReference>
<evidence type="ECO:0000256" key="7">
    <source>
        <dbReference type="ARBA" id="ARBA00022801"/>
    </source>
</evidence>
<reference evidence="12 13" key="1">
    <citation type="journal article" date="2014" name="BMC Genomics">
        <title>Comparative genome sequencing reveals chemotype-specific gene clusters in the toxigenic black mold Stachybotrys.</title>
        <authorList>
            <person name="Semeiks J."/>
            <person name="Borek D."/>
            <person name="Otwinowski Z."/>
            <person name="Grishin N.V."/>
        </authorList>
    </citation>
    <scope>NUCLEOTIDE SEQUENCE [LARGE SCALE GENOMIC DNA]</scope>
    <source>
        <strain evidence="13">CBS 109288 / IBT 7711</strain>
    </source>
</reference>
<dbReference type="CDD" id="cd09080">
    <property type="entry name" value="TDP2"/>
    <property type="match status" value="1"/>
</dbReference>
<keyword evidence="6" id="KW-0227">DNA damage</keyword>
<dbReference type="GO" id="GO:0046872">
    <property type="term" value="F:metal ion binding"/>
    <property type="evidence" value="ECO:0007669"/>
    <property type="project" value="UniProtKB-KW"/>
</dbReference>
<comment type="subcellular location">
    <subcellularLocation>
        <location evidence="3">Nucleus</location>
        <location evidence="3">PML body</location>
    </subcellularLocation>
</comment>
<dbReference type="AlphaFoldDB" id="A0A084BB95"/>
<evidence type="ECO:0000256" key="2">
    <source>
        <dbReference type="ARBA" id="ARBA00001946"/>
    </source>
</evidence>
<dbReference type="HOGENOM" id="CLU_042307_0_1_1"/>
<dbReference type="OrthoDB" id="9975959at2759"/>
<dbReference type="GO" id="GO:0004518">
    <property type="term" value="F:nuclease activity"/>
    <property type="evidence" value="ECO:0007669"/>
    <property type="project" value="UniProtKB-KW"/>
</dbReference>
<keyword evidence="8" id="KW-0460">Magnesium</keyword>
<evidence type="ECO:0000313" key="13">
    <source>
        <dbReference type="Proteomes" id="UP000028045"/>
    </source>
</evidence>
<evidence type="ECO:0000256" key="6">
    <source>
        <dbReference type="ARBA" id="ARBA00022763"/>
    </source>
</evidence>
<comment type="cofactor">
    <cofactor evidence="1">
        <name>Mn(2+)</name>
        <dbReference type="ChEBI" id="CHEBI:29035"/>
    </cofactor>
</comment>
<dbReference type="PANTHER" id="PTHR15822">
    <property type="entry name" value="TRAF AND TNF RECEPTOR-ASSOCIATED PROTEIN"/>
    <property type="match status" value="1"/>
</dbReference>
<comment type="cofactor">
    <cofactor evidence="2">
        <name>Mg(2+)</name>
        <dbReference type="ChEBI" id="CHEBI:18420"/>
    </cofactor>
</comment>
<feature type="domain" description="Endonuclease/exonuclease/phosphatase" evidence="11">
    <location>
        <begin position="68"/>
        <end position="330"/>
    </location>
</feature>
<dbReference type="InterPro" id="IPR005135">
    <property type="entry name" value="Endo/exonuclease/phosphatase"/>
</dbReference>
<evidence type="ECO:0000256" key="8">
    <source>
        <dbReference type="ARBA" id="ARBA00022842"/>
    </source>
</evidence>
<keyword evidence="13" id="KW-1185">Reference proteome</keyword>
<dbReference type="GO" id="GO:0070260">
    <property type="term" value="F:5'-tyrosyl-DNA phosphodiesterase activity"/>
    <property type="evidence" value="ECO:0007669"/>
    <property type="project" value="TreeGrafter"/>
</dbReference>
<keyword evidence="4" id="KW-0540">Nuclease</keyword>